<name>A0A0N8JXA2_SCLFO</name>
<dbReference type="GO" id="GO:0070062">
    <property type="term" value="C:extracellular exosome"/>
    <property type="evidence" value="ECO:0007669"/>
    <property type="project" value="TreeGrafter"/>
</dbReference>
<dbReference type="PANTHER" id="PTHR37342:SF1">
    <property type="entry name" value="CHROMOSOME 11 OPEN READING FRAME 52"/>
    <property type="match status" value="1"/>
</dbReference>
<dbReference type="AlphaFoldDB" id="A0A0N8JXA2"/>
<reference evidence="2 3" key="1">
    <citation type="submission" date="2015-08" db="EMBL/GenBank/DDBJ databases">
        <title>The genome of the Asian arowana (Scleropages formosus).</title>
        <authorList>
            <person name="Tan M.H."/>
            <person name="Gan H.M."/>
            <person name="Croft L.J."/>
            <person name="Austin C.M."/>
        </authorList>
    </citation>
    <scope>NUCLEOTIDE SEQUENCE [LARGE SCALE GENOMIC DNA]</scope>
    <source>
        <strain evidence="2">Aro1</strain>
    </source>
</reference>
<feature type="compositionally biased region" description="Polar residues" evidence="1">
    <location>
        <begin position="81"/>
        <end position="93"/>
    </location>
</feature>
<proteinExistence type="predicted"/>
<organism evidence="2 3">
    <name type="scientific">Scleropages formosus</name>
    <name type="common">Asian bonytongue</name>
    <name type="synonym">Osteoglossum formosum</name>
    <dbReference type="NCBI Taxonomy" id="113540"/>
    <lineage>
        <taxon>Eukaryota</taxon>
        <taxon>Metazoa</taxon>
        <taxon>Chordata</taxon>
        <taxon>Craniata</taxon>
        <taxon>Vertebrata</taxon>
        <taxon>Euteleostomi</taxon>
        <taxon>Actinopterygii</taxon>
        <taxon>Neopterygii</taxon>
        <taxon>Teleostei</taxon>
        <taxon>Osteoglossocephala</taxon>
        <taxon>Osteoglossomorpha</taxon>
        <taxon>Osteoglossiformes</taxon>
        <taxon>Osteoglossidae</taxon>
        <taxon>Scleropages</taxon>
    </lineage>
</organism>
<evidence type="ECO:0000256" key="1">
    <source>
        <dbReference type="SAM" id="MobiDB-lite"/>
    </source>
</evidence>
<dbReference type="InterPro" id="IPR028106">
    <property type="entry name" value="DUF4578"/>
</dbReference>
<dbReference type="Pfam" id="PF15147">
    <property type="entry name" value="DUF4578"/>
    <property type="match status" value="1"/>
</dbReference>
<evidence type="ECO:0000313" key="2">
    <source>
        <dbReference type="EMBL" id="KPP63169.1"/>
    </source>
</evidence>
<evidence type="ECO:0000313" key="3">
    <source>
        <dbReference type="Proteomes" id="UP000034805"/>
    </source>
</evidence>
<feature type="region of interest" description="Disordered" evidence="1">
    <location>
        <begin position="76"/>
        <end position="136"/>
    </location>
</feature>
<feature type="compositionally biased region" description="Polar residues" evidence="1">
    <location>
        <begin position="125"/>
        <end position="136"/>
    </location>
</feature>
<sequence length="136" mass="15014">MGAPVNPSYQSAEAHTYDTVAEIPVYSVPNKKRKSQEELHYAEIEVLQGQTPIGRRDHNRTPLKTGTEYATIDFLAKQGTPRRNGSVKPTMNQKPADILIPTGDLQRPVPQPRLKKGSSQKSHGRQNTPCSSSAHT</sequence>
<feature type="compositionally biased region" description="Basic residues" evidence="1">
    <location>
        <begin position="113"/>
        <end position="124"/>
    </location>
</feature>
<gene>
    <name evidence="2" type="ORF">Z043_118603</name>
</gene>
<dbReference type="EMBL" id="JARO02008106">
    <property type="protein sequence ID" value="KPP63169.1"/>
    <property type="molecule type" value="Genomic_DNA"/>
</dbReference>
<protein>
    <submittedName>
        <fullName evidence="2">Uncharacterized protein</fullName>
    </submittedName>
</protein>
<accession>A0A0N8JXA2</accession>
<dbReference type="PANTHER" id="PTHR37342">
    <property type="entry name" value="HYPOTHETICAL PROTEIN LOC689959"/>
    <property type="match status" value="1"/>
</dbReference>
<comment type="caution">
    <text evidence="2">The sequence shown here is derived from an EMBL/GenBank/DDBJ whole genome shotgun (WGS) entry which is preliminary data.</text>
</comment>
<dbReference type="Proteomes" id="UP000034805">
    <property type="component" value="Unassembled WGS sequence"/>
</dbReference>